<feature type="compositionally biased region" description="Acidic residues" evidence="1">
    <location>
        <begin position="477"/>
        <end position="487"/>
    </location>
</feature>
<feature type="region of interest" description="Disordered" evidence="1">
    <location>
        <begin position="209"/>
        <end position="640"/>
    </location>
</feature>
<protein>
    <submittedName>
        <fullName evidence="2">Uncharacterized protein</fullName>
    </submittedName>
</protein>
<feature type="compositionally biased region" description="Basic and acidic residues" evidence="1">
    <location>
        <begin position="554"/>
        <end position="568"/>
    </location>
</feature>
<feature type="compositionally biased region" description="Basic and acidic residues" evidence="1">
    <location>
        <begin position="221"/>
        <end position="233"/>
    </location>
</feature>
<keyword evidence="3" id="KW-1185">Reference proteome</keyword>
<feature type="region of interest" description="Disordered" evidence="1">
    <location>
        <begin position="1"/>
        <end position="189"/>
    </location>
</feature>
<feature type="compositionally biased region" description="Polar residues" evidence="1">
    <location>
        <begin position="380"/>
        <end position="397"/>
    </location>
</feature>
<dbReference type="AlphaFoldDB" id="A0A4S8LGW5"/>
<feature type="compositionally biased region" description="Acidic residues" evidence="1">
    <location>
        <begin position="418"/>
        <end position="429"/>
    </location>
</feature>
<feature type="compositionally biased region" description="Acidic residues" evidence="1">
    <location>
        <begin position="607"/>
        <end position="627"/>
    </location>
</feature>
<feature type="region of interest" description="Disordered" evidence="1">
    <location>
        <begin position="1019"/>
        <end position="1275"/>
    </location>
</feature>
<dbReference type="Proteomes" id="UP000297245">
    <property type="component" value="Unassembled WGS sequence"/>
</dbReference>
<feature type="compositionally biased region" description="Polar residues" evidence="1">
    <location>
        <begin position="1145"/>
        <end position="1159"/>
    </location>
</feature>
<feature type="compositionally biased region" description="Basic residues" evidence="1">
    <location>
        <begin position="8"/>
        <end position="19"/>
    </location>
</feature>
<feature type="compositionally biased region" description="Basic and acidic residues" evidence="1">
    <location>
        <begin position="1233"/>
        <end position="1245"/>
    </location>
</feature>
<dbReference type="EMBL" id="ML179435">
    <property type="protein sequence ID" value="THU87788.1"/>
    <property type="molecule type" value="Genomic_DNA"/>
</dbReference>
<name>A0A4S8LGW5_DENBC</name>
<proteinExistence type="predicted"/>
<feature type="compositionally biased region" description="Polar residues" evidence="1">
    <location>
        <begin position="349"/>
        <end position="361"/>
    </location>
</feature>
<feature type="compositionally biased region" description="Low complexity" evidence="1">
    <location>
        <begin position="544"/>
        <end position="553"/>
    </location>
</feature>
<organism evidence="2 3">
    <name type="scientific">Dendrothele bispora (strain CBS 962.96)</name>
    <dbReference type="NCBI Taxonomy" id="1314807"/>
    <lineage>
        <taxon>Eukaryota</taxon>
        <taxon>Fungi</taxon>
        <taxon>Dikarya</taxon>
        <taxon>Basidiomycota</taxon>
        <taxon>Agaricomycotina</taxon>
        <taxon>Agaricomycetes</taxon>
        <taxon>Agaricomycetidae</taxon>
        <taxon>Agaricales</taxon>
        <taxon>Agaricales incertae sedis</taxon>
        <taxon>Dendrothele</taxon>
    </lineage>
</organism>
<feature type="compositionally biased region" description="Basic and acidic residues" evidence="1">
    <location>
        <begin position="577"/>
        <end position="594"/>
    </location>
</feature>
<accession>A0A4S8LGW5</accession>
<feature type="compositionally biased region" description="Basic and acidic residues" evidence="1">
    <location>
        <begin position="1093"/>
        <end position="1103"/>
    </location>
</feature>
<reference evidence="2 3" key="1">
    <citation type="journal article" date="2019" name="Nat. Ecol. Evol.">
        <title>Megaphylogeny resolves global patterns of mushroom evolution.</title>
        <authorList>
            <person name="Varga T."/>
            <person name="Krizsan K."/>
            <person name="Foldi C."/>
            <person name="Dima B."/>
            <person name="Sanchez-Garcia M."/>
            <person name="Sanchez-Ramirez S."/>
            <person name="Szollosi G.J."/>
            <person name="Szarkandi J.G."/>
            <person name="Papp V."/>
            <person name="Albert L."/>
            <person name="Andreopoulos W."/>
            <person name="Angelini C."/>
            <person name="Antonin V."/>
            <person name="Barry K.W."/>
            <person name="Bougher N.L."/>
            <person name="Buchanan P."/>
            <person name="Buyck B."/>
            <person name="Bense V."/>
            <person name="Catcheside P."/>
            <person name="Chovatia M."/>
            <person name="Cooper J."/>
            <person name="Damon W."/>
            <person name="Desjardin D."/>
            <person name="Finy P."/>
            <person name="Geml J."/>
            <person name="Haridas S."/>
            <person name="Hughes K."/>
            <person name="Justo A."/>
            <person name="Karasinski D."/>
            <person name="Kautmanova I."/>
            <person name="Kiss B."/>
            <person name="Kocsube S."/>
            <person name="Kotiranta H."/>
            <person name="LaButti K.M."/>
            <person name="Lechner B.E."/>
            <person name="Liimatainen K."/>
            <person name="Lipzen A."/>
            <person name="Lukacs Z."/>
            <person name="Mihaltcheva S."/>
            <person name="Morgado L.N."/>
            <person name="Niskanen T."/>
            <person name="Noordeloos M.E."/>
            <person name="Ohm R.A."/>
            <person name="Ortiz-Santana B."/>
            <person name="Ovrebo C."/>
            <person name="Racz N."/>
            <person name="Riley R."/>
            <person name="Savchenko A."/>
            <person name="Shiryaev A."/>
            <person name="Soop K."/>
            <person name="Spirin V."/>
            <person name="Szebenyi C."/>
            <person name="Tomsovsky M."/>
            <person name="Tulloss R.E."/>
            <person name="Uehling J."/>
            <person name="Grigoriev I.V."/>
            <person name="Vagvolgyi C."/>
            <person name="Papp T."/>
            <person name="Martin F.M."/>
            <person name="Miettinen O."/>
            <person name="Hibbett D.S."/>
            <person name="Nagy L.G."/>
        </authorList>
    </citation>
    <scope>NUCLEOTIDE SEQUENCE [LARGE SCALE GENOMIC DNA]</scope>
    <source>
        <strain evidence="2 3">CBS 962.96</strain>
    </source>
</reference>
<feature type="compositionally biased region" description="Basic and acidic residues" evidence="1">
    <location>
        <begin position="1019"/>
        <end position="1032"/>
    </location>
</feature>
<sequence length="1275" mass="141179">MVPATRASKSHNTRSKTHATGRPVYMDYIELPAPKNRSRRGRALKIVEDEGEHPGISPQPTVSAREAADSQDNPPELVSHSETTSSLNASVDRDEHREIVSPSESVNGTEEFATNDVSPPEAIDGNEQIADDETGSSALALISTVSAPEPEVNQENRSDPSLPAISNGQEEESEIEGGGFALLPQSTVPDHEALVDADDASKLVNAQSLNSGVVSLPPPVHSDRPPASIHEDVPTIQPESDLAPSSSVPLDSIGDGPQLVDAQSPHSGVVSLPLPVHTDPPLPAFHEDVPPIPPESNRASSSTVPHDGLQDDPPQVSLPLVRKTRTSSIPRLDLAAILKTIQRPKNKQRIASNQTQSSHRSTPPADWPLMDDEGREASPAESNPRQRLSPSHNLTSQEEQDDAMVDGEKPEEIQQNEMGEEEMEDEEIEREGGVTSHPSTRLRLPSTPSEDEEPKEKRQQLHAPPLRPFHSASATDLQDEGLDAEEEPLPRPSRACSAKTVTFAVTGTEDIHDNDANDNGPNDVRRPLRVQSRSKKQGNQRLLSSSATSTGPSRSKDKGKAVDRDEPMGKLPKAKGKTQEKEKDKGKGKENPKERGKRKGKGKSDEDRENEEEEEEEEDIEDPDDPAYEPNAEKYSKKPGPIPNECLSSLNKLAFDFSTEVYKLARQYGKSPDEMYKAAGLNKFKTRRSESTWNCFQVYMCVEKGWKRNPGETQAQFTGRLVQAYEAKLKSKLGDNWTRVDLRREAMYKYVRWYQQARWDQMDEDARKQGVTLRRLNKAVKEVQKLGRALYEADDVVLIAKIHDINNSNRSKYTGYGPEYELMMKTQQSVLSKHLKYHTAQLVVARSYLDGGNNELEDPDITEIKTLYESNPNDLDTLRKVATFCFDLDIKLATEGHLKKMYWTNFGQVAYDNHLQVVCWPLRLPAIGPKREGLVYATKGIPNRVLRKMVPSRVAYYKALGKKKEIRTEEEEALVQEGFVGPRVISWNPEEFRDVSDVGLVIDEDDDVVLSVRDVAEKNVETDTSDGERQEDAMSVAATSRSKVASRSFSSVSKTASSPEVDDGVDERRKDIGNESVDETGGNIDNEEALWDDSSHDTDDDIPKPPPKRQSHAQALEETSSDDSSDEDLPKLPPRARGERRSDSDSATGSAHPIRNTQQLRERSDKPQESQRHLASSSQHNPPPTSTARTPLPNAKTTKQDFTRASTVVVNFVNKHGSQRHSKTTASTSGSKRRVEEVGAEDSRPNKRTKVSLPSAQRRDPLPSSPPSSPSKSHS</sequence>
<feature type="compositionally biased region" description="Low complexity" evidence="1">
    <location>
        <begin position="1039"/>
        <end position="1058"/>
    </location>
</feature>
<evidence type="ECO:0000256" key="1">
    <source>
        <dbReference type="SAM" id="MobiDB-lite"/>
    </source>
</evidence>
<evidence type="ECO:0000313" key="3">
    <source>
        <dbReference type="Proteomes" id="UP000297245"/>
    </source>
</evidence>
<feature type="compositionally biased region" description="Polar residues" evidence="1">
    <location>
        <begin position="80"/>
        <end position="89"/>
    </location>
</feature>
<feature type="compositionally biased region" description="Basic and acidic residues" evidence="1">
    <location>
        <begin position="1160"/>
        <end position="1172"/>
    </location>
</feature>
<gene>
    <name evidence="2" type="ORF">K435DRAFT_866928</name>
</gene>
<evidence type="ECO:0000313" key="2">
    <source>
        <dbReference type="EMBL" id="THU87788.1"/>
    </source>
</evidence>